<dbReference type="PANTHER" id="PTHR33116">
    <property type="entry name" value="REVERSE TRANSCRIPTASE ZINC-BINDING DOMAIN-CONTAINING PROTEIN-RELATED-RELATED"/>
    <property type="match status" value="1"/>
</dbReference>
<reference evidence="2" key="1">
    <citation type="journal article" date="2011" name="Nature">
        <title>Genome sequence and analysis of the tuber crop potato.</title>
        <authorList>
            <consortium name="The Potato Genome Sequencing Consortium"/>
        </authorList>
    </citation>
    <scope>NUCLEOTIDE SEQUENCE [LARGE SCALE GENOMIC DNA]</scope>
    <source>
        <strain evidence="2">cv. DM1-3 516 R44</strain>
    </source>
</reference>
<dbReference type="InParanoid" id="M1D6V8"/>
<dbReference type="Gramene" id="PGSC0003DMT400083308">
    <property type="protein sequence ID" value="PGSC0003DMT400083308"/>
    <property type="gene ID" value="PGSC0003DMG400033179"/>
</dbReference>
<protein>
    <submittedName>
        <fullName evidence="1">Non-LTR retroelement reverse transcriptase</fullName>
    </submittedName>
</protein>
<accession>M1D6V8</accession>
<dbReference type="eggNOG" id="KOG1075">
    <property type="taxonomic scope" value="Eukaryota"/>
</dbReference>
<evidence type="ECO:0000313" key="1">
    <source>
        <dbReference type="EnsemblPlants" id="PGSC0003DMT400083308"/>
    </source>
</evidence>
<dbReference type="AlphaFoldDB" id="M1D6V8"/>
<dbReference type="PANTHER" id="PTHR33116:SF84">
    <property type="entry name" value="RNA-DIRECTED DNA POLYMERASE"/>
    <property type="match status" value="1"/>
</dbReference>
<dbReference type="STRING" id="4113.M1D6V8"/>
<proteinExistence type="predicted"/>
<organism evidence="1 2">
    <name type="scientific">Solanum tuberosum</name>
    <name type="common">Potato</name>
    <dbReference type="NCBI Taxonomy" id="4113"/>
    <lineage>
        <taxon>Eukaryota</taxon>
        <taxon>Viridiplantae</taxon>
        <taxon>Streptophyta</taxon>
        <taxon>Embryophyta</taxon>
        <taxon>Tracheophyta</taxon>
        <taxon>Spermatophyta</taxon>
        <taxon>Magnoliopsida</taxon>
        <taxon>eudicotyledons</taxon>
        <taxon>Gunneridae</taxon>
        <taxon>Pentapetalae</taxon>
        <taxon>asterids</taxon>
        <taxon>lamiids</taxon>
        <taxon>Solanales</taxon>
        <taxon>Solanaceae</taxon>
        <taxon>Solanoideae</taxon>
        <taxon>Solaneae</taxon>
        <taxon>Solanum</taxon>
    </lineage>
</organism>
<keyword evidence="2" id="KW-1185">Reference proteome</keyword>
<evidence type="ECO:0000313" key="2">
    <source>
        <dbReference type="Proteomes" id="UP000011115"/>
    </source>
</evidence>
<dbReference type="HOGENOM" id="CLU_000680_15_4_1"/>
<dbReference type="PaxDb" id="4113-PGSC0003DMT400083308"/>
<reference evidence="1" key="2">
    <citation type="submission" date="2015-06" db="UniProtKB">
        <authorList>
            <consortium name="EnsemblPlants"/>
        </authorList>
    </citation>
    <scope>IDENTIFICATION</scope>
    <source>
        <strain evidence="1">DM1-3 516 R44</strain>
    </source>
</reference>
<dbReference type="EnsemblPlants" id="PGSC0003DMT400083308">
    <property type="protein sequence ID" value="PGSC0003DMT400083308"/>
    <property type="gene ID" value="PGSC0003DMG400033179"/>
</dbReference>
<dbReference type="OMA" id="LATMANY"/>
<name>M1D6V8_SOLTU</name>
<dbReference type="Proteomes" id="UP000011115">
    <property type="component" value="Unassembled WGS sequence"/>
</dbReference>
<sequence length="173" mass="19750">MEKSNLFLAGMTEETEKQLLSITGFTKGAFPIRYLGLPLTSKRWSKMECHKLVDKLTSRIKNTYAGRLQIVLAVLFSIHSFWGSVFILPQSVVKEVDKKCRDYMWGRSGEKKKVSLVSWEKVCCPKRQGGLNIKGCGKWNVASVGKLVWQIVVNKESLWVKWVHGVYIKARTV</sequence>